<gene>
    <name evidence="1" type="ORF">LAESUDRAFT_708076</name>
</gene>
<dbReference type="Proteomes" id="UP000076871">
    <property type="component" value="Unassembled WGS sequence"/>
</dbReference>
<dbReference type="InParanoid" id="A0A165BFW4"/>
<dbReference type="RefSeq" id="XP_040758712.1">
    <property type="nucleotide sequence ID" value="XM_040906675.1"/>
</dbReference>
<keyword evidence="2" id="KW-1185">Reference proteome</keyword>
<accession>A0A165BFW4</accession>
<proteinExistence type="predicted"/>
<dbReference type="SUPFAM" id="SSF50370">
    <property type="entry name" value="Ricin B-like lectins"/>
    <property type="match status" value="1"/>
</dbReference>
<evidence type="ECO:0000313" key="1">
    <source>
        <dbReference type="EMBL" id="KZT00972.1"/>
    </source>
</evidence>
<dbReference type="InterPro" id="IPR035992">
    <property type="entry name" value="Ricin_B-like_lectins"/>
</dbReference>
<evidence type="ECO:0000313" key="2">
    <source>
        <dbReference type="Proteomes" id="UP000076871"/>
    </source>
</evidence>
<dbReference type="EMBL" id="KV427672">
    <property type="protein sequence ID" value="KZT00972.1"/>
    <property type="molecule type" value="Genomic_DNA"/>
</dbReference>
<organism evidence="1 2">
    <name type="scientific">Laetiporus sulphureus 93-53</name>
    <dbReference type="NCBI Taxonomy" id="1314785"/>
    <lineage>
        <taxon>Eukaryota</taxon>
        <taxon>Fungi</taxon>
        <taxon>Dikarya</taxon>
        <taxon>Basidiomycota</taxon>
        <taxon>Agaricomycotina</taxon>
        <taxon>Agaricomycetes</taxon>
        <taxon>Polyporales</taxon>
        <taxon>Laetiporus</taxon>
    </lineage>
</organism>
<name>A0A165BFW4_9APHY</name>
<protein>
    <submittedName>
        <fullName evidence="1">Uncharacterized protein</fullName>
    </submittedName>
</protein>
<dbReference type="AlphaFoldDB" id="A0A165BFW4"/>
<dbReference type="OrthoDB" id="10039566at2759"/>
<dbReference type="GeneID" id="63823704"/>
<reference evidence="1 2" key="1">
    <citation type="journal article" date="2016" name="Mol. Biol. Evol.">
        <title>Comparative Genomics of Early-Diverging Mushroom-Forming Fungi Provides Insights into the Origins of Lignocellulose Decay Capabilities.</title>
        <authorList>
            <person name="Nagy L.G."/>
            <person name="Riley R."/>
            <person name="Tritt A."/>
            <person name="Adam C."/>
            <person name="Daum C."/>
            <person name="Floudas D."/>
            <person name="Sun H."/>
            <person name="Yadav J.S."/>
            <person name="Pangilinan J."/>
            <person name="Larsson K.H."/>
            <person name="Matsuura K."/>
            <person name="Barry K."/>
            <person name="Labutti K."/>
            <person name="Kuo R."/>
            <person name="Ohm R.A."/>
            <person name="Bhattacharya S.S."/>
            <person name="Shirouzu T."/>
            <person name="Yoshinaga Y."/>
            <person name="Martin F.M."/>
            <person name="Grigoriev I.V."/>
            <person name="Hibbett D.S."/>
        </authorList>
    </citation>
    <scope>NUCLEOTIDE SEQUENCE [LARGE SCALE GENOMIC DNA]</scope>
    <source>
        <strain evidence="1 2">93-53</strain>
    </source>
</reference>
<dbReference type="STRING" id="1314785.A0A165BFW4"/>
<sequence>MALSGIFTIMNASSPYYARIEEDSDGAGLTGALSERNRIIDAAKWLLVPAEPGNTTDAHQRYKIKNVAHSRYAVSDYTRSPGAPVFSSNRENFQWWIIKKEDPISCGEDVYSIVHNDHRDMSWRLPNDDNGAPIELHLPSKDRHSLWKITPYPPPPESGANRLPFEDKSILTLTSVEQKFDDEEDGLAVTLRWERLPPYCLEFLEPLLVKHRNVVIAILQVQAPFRSSSQDLSAILRMRDNTAFDIFAATVLYNNAVEVTVEIGRFKLYPEDSPITAALPQYEYHYVWRKPLVFESLHSFREGITLRNLQITGSGRDTFGQFIRSSVIIDVTNVSCLNLRASMTIGIYVGNSKIGAAEVKDLKSAPGKKVEHKLQWKLRPFNPVNHDFRAVINQYITKETQVPILLKVENISTTICGHLINLPRFEINTYIQGIASKVIPHVDVYIHLVPVLLRRRVSFRFDIDNPLDTMLEICKIRLDVSVRGAHIANVSHDFNENGQSFIIKARDKVRSPMVPHAWLDAGYLKALQLAVDRRACLDVKVKSAILRVDQFELSGLEFTFYELPFKIHWF</sequence>
<dbReference type="Gene3D" id="2.80.10.50">
    <property type="match status" value="1"/>
</dbReference>